<dbReference type="AlphaFoldDB" id="A0AAV5T107"/>
<accession>A0AAV5T107</accession>
<gene>
    <name evidence="1" type="ORF">PENTCL1PPCAC_11437</name>
</gene>
<comment type="caution">
    <text evidence="1">The sequence shown here is derived from an EMBL/GenBank/DDBJ whole genome shotgun (WGS) entry which is preliminary data.</text>
</comment>
<dbReference type="EMBL" id="BTSX01000003">
    <property type="protein sequence ID" value="GMS89262.1"/>
    <property type="molecule type" value="Genomic_DNA"/>
</dbReference>
<feature type="non-terminal residue" evidence="1">
    <location>
        <position position="1"/>
    </location>
</feature>
<name>A0AAV5T107_9BILA</name>
<dbReference type="Pfam" id="PF16065">
    <property type="entry name" value="DUF4807"/>
    <property type="match status" value="1"/>
</dbReference>
<keyword evidence="2" id="KW-1185">Reference proteome</keyword>
<dbReference type="PANTHER" id="PTHR36693">
    <property type="entry name" value="GH02722P"/>
    <property type="match status" value="1"/>
</dbReference>
<dbReference type="PANTHER" id="PTHR36693:SF1">
    <property type="entry name" value="GH02722P"/>
    <property type="match status" value="1"/>
</dbReference>
<dbReference type="Proteomes" id="UP001432027">
    <property type="component" value="Unassembled WGS sequence"/>
</dbReference>
<dbReference type="Gene3D" id="1.25.40.10">
    <property type="entry name" value="Tetratricopeptide repeat domain"/>
    <property type="match status" value="1"/>
</dbReference>
<protein>
    <recommendedName>
        <fullName evidence="3">Anaphase-promoting complex subunit 5</fullName>
    </recommendedName>
</protein>
<dbReference type="InterPro" id="IPR032072">
    <property type="entry name" value="DUF4807"/>
</dbReference>
<dbReference type="InterPro" id="IPR011990">
    <property type="entry name" value="TPR-like_helical_dom_sf"/>
</dbReference>
<proteinExistence type="predicted"/>
<reference evidence="1" key="1">
    <citation type="submission" date="2023-10" db="EMBL/GenBank/DDBJ databases">
        <title>Genome assembly of Pristionchus species.</title>
        <authorList>
            <person name="Yoshida K."/>
            <person name="Sommer R.J."/>
        </authorList>
    </citation>
    <scope>NUCLEOTIDE SEQUENCE</scope>
    <source>
        <strain evidence="1">RS0144</strain>
    </source>
</reference>
<evidence type="ECO:0008006" key="3">
    <source>
        <dbReference type="Google" id="ProtNLM"/>
    </source>
</evidence>
<organism evidence="1 2">
    <name type="scientific">Pristionchus entomophagus</name>
    <dbReference type="NCBI Taxonomy" id="358040"/>
    <lineage>
        <taxon>Eukaryota</taxon>
        <taxon>Metazoa</taxon>
        <taxon>Ecdysozoa</taxon>
        <taxon>Nematoda</taxon>
        <taxon>Chromadorea</taxon>
        <taxon>Rhabditida</taxon>
        <taxon>Rhabditina</taxon>
        <taxon>Diplogasteromorpha</taxon>
        <taxon>Diplogasteroidea</taxon>
        <taxon>Neodiplogasteridae</taxon>
        <taxon>Pristionchus</taxon>
    </lineage>
</organism>
<sequence length="213" mass="24278">LRMKDGIVLMSPLPLEEEASIREIRLKCPSTLFFSLLHHLHSHDSPLSITLRKERSIHYDESFLYRVRVIGGTPAEPILMSWERRIHSLLIKYLELEKSLWTLSTLGGAYSALADYDAVHTSTVREISLYQLAIARELGDPVTEARCCLYLALSEAQQGKMEKAKRVVRRIIRIGDAIQSPVLIASSRGVLAKIRSIEKEVEEKIYQPANRDR</sequence>
<evidence type="ECO:0000313" key="2">
    <source>
        <dbReference type="Proteomes" id="UP001432027"/>
    </source>
</evidence>
<evidence type="ECO:0000313" key="1">
    <source>
        <dbReference type="EMBL" id="GMS89262.1"/>
    </source>
</evidence>